<dbReference type="AlphaFoldDB" id="A0A0E9XRH1"/>
<reference evidence="3" key="2">
    <citation type="journal article" date="2015" name="Fish Shellfish Immunol.">
        <title>Early steps in the European eel (Anguilla anguilla)-Vibrio vulnificus interaction in the gills: Role of the RtxA13 toxin.</title>
        <authorList>
            <person name="Callol A."/>
            <person name="Pajuelo D."/>
            <person name="Ebbesson L."/>
            <person name="Teles M."/>
            <person name="MacKenzie S."/>
            <person name="Amaro C."/>
        </authorList>
    </citation>
    <scope>NUCLEOTIDE SEQUENCE</scope>
</reference>
<protein>
    <submittedName>
        <fullName evidence="3">Uncharacterized protein</fullName>
    </submittedName>
</protein>
<reference evidence="3" key="1">
    <citation type="submission" date="2014-11" db="EMBL/GenBank/DDBJ databases">
        <authorList>
            <person name="Amaro Gonzalez C."/>
        </authorList>
    </citation>
    <scope>NUCLEOTIDE SEQUENCE</scope>
</reference>
<keyword evidence="1" id="KW-0812">Transmembrane</keyword>
<organism evidence="3">
    <name type="scientific">Anguilla anguilla</name>
    <name type="common">European freshwater eel</name>
    <name type="synonym">Muraena anguilla</name>
    <dbReference type="NCBI Taxonomy" id="7936"/>
    <lineage>
        <taxon>Eukaryota</taxon>
        <taxon>Metazoa</taxon>
        <taxon>Chordata</taxon>
        <taxon>Craniata</taxon>
        <taxon>Vertebrata</taxon>
        <taxon>Euteleostomi</taxon>
        <taxon>Actinopterygii</taxon>
        <taxon>Neopterygii</taxon>
        <taxon>Teleostei</taxon>
        <taxon>Anguilliformes</taxon>
        <taxon>Anguillidae</taxon>
        <taxon>Anguilla</taxon>
    </lineage>
</organism>
<dbReference type="EMBL" id="GBXM01004304">
    <property type="protein sequence ID" value="JAI04274.1"/>
    <property type="molecule type" value="Transcribed_RNA"/>
</dbReference>
<feature type="chain" id="PRO_5002435172" evidence="2">
    <location>
        <begin position="21"/>
        <end position="71"/>
    </location>
</feature>
<proteinExistence type="predicted"/>
<keyword evidence="1" id="KW-1133">Transmembrane helix</keyword>
<keyword evidence="2" id="KW-0732">Signal</keyword>
<feature type="transmembrane region" description="Helical" evidence="1">
    <location>
        <begin position="12"/>
        <end position="32"/>
    </location>
</feature>
<name>A0A0E9XRH1_ANGAN</name>
<evidence type="ECO:0000256" key="2">
    <source>
        <dbReference type="SAM" id="SignalP"/>
    </source>
</evidence>
<evidence type="ECO:0000313" key="3">
    <source>
        <dbReference type="EMBL" id="JAI04274.1"/>
    </source>
</evidence>
<sequence length="71" mass="8533">MHLLPLQWTRMLLIFQNMHYLCIRIAGGIVWAKQQNQKNRIVAQNSWKNSLNQQDIIHQCRRSENIYINSL</sequence>
<feature type="signal peptide" evidence="2">
    <location>
        <begin position="1"/>
        <end position="20"/>
    </location>
</feature>
<evidence type="ECO:0000256" key="1">
    <source>
        <dbReference type="SAM" id="Phobius"/>
    </source>
</evidence>
<keyword evidence="1" id="KW-0472">Membrane</keyword>
<accession>A0A0E9XRH1</accession>